<accession>A0A5B0WA03</accession>
<gene>
    <name evidence="2" type="ORF">FP026_06120</name>
</gene>
<proteinExistence type="predicted"/>
<evidence type="ECO:0000313" key="2">
    <source>
        <dbReference type="EMBL" id="KAA1183617.1"/>
    </source>
</evidence>
<evidence type="ECO:0000256" key="1">
    <source>
        <dbReference type="SAM" id="SignalP"/>
    </source>
</evidence>
<reference evidence="2 3" key="1">
    <citation type="submission" date="2019-07" db="EMBL/GenBank/DDBJ databases">
        <title>The Draft Genome Sequence of Rhizobium tropici SARCC-755 Associated with Superior Nodulation on Pigeonpea (Cajanus cajan (L.) Millsp.).</title>
        <authorList>
            <person name="Bopape F.L."/>
            <person name="Hassen A.I."/>
            <person name="Swanevelder Z.H."/>
            <person name="Gwata E.T."/>
        </authorList>
    </citation>
    <scope>NUCLEOTIDE SEQUENCE [LARGE SCALE GENOMIC DNA]</scope>
    <source>
        <strain evidence="2 3">SARCC-755</strain>
    </source>
</reference>
<dbReference type="Proteomes" id="UP000323608">
    <property type="component" value="Unassembled WGS sequence"/>
</dbReference>
<feature type="signal peptide" evidence="1">
    <location>
        <begin position="1"/>
        <end position="35"/>
    </location>
</feature>
<keyword evidence="1" id="KW-0732">Signal</keyword>
<name>A0A5B0WA03_RHITR</name>
<dbReference type="OrthoDB" id="9813117at2"/>
<protein>
    <submittedName>
        <fullName evidence="2">Uncharacterized protein</fullName>
    </submittedName>
</protein>
<dbReference type="EMBL" id="VNIP01000004">
    <property type="protein sequence ID" value="KAA1183617.1"/>
    <property type="molecule type" value="Genomic_DNA"/>
</dbReference>
<dbReference type="AlphaFoldDB" id="A0A5B0WA03"/>
<feature type="chain" id="PRO_5022954489" evidence="1">
    <location>
        <begin position="36"/>
        <end position="101"/>
    </location>
</feature>
<dbReference type="RefSeq" id="WP_149633749.1">
    <property type="nucleotide sequence ID" value="NZ_VNIP01000004.1"/>
</dbReference>
<evidence type="ECO:0000313" key="3">
    <source>
        <dbReference type="Proteomes" id="UP000323608"/>
    </source>
</evidence>
<sequence>MVVNPIKPKFYLSRLVSSLTSVCLCALFLAYPAENAVSATMNKYKYKTIDLYMKKSESNMYFYGTGQVRKRTTVSSDEYFKGAPYICTPSGFGRTSHCYNR</sequence>
<organism evidence="2 3">
    <name type="scientific">Rhizobium tropici</name>
    <dbReference type="NCBI Taxonomy" id="398"/>
    <lineage>
        <taxon>Bacteria</taxon>
        <taxon>Pseudomonadati</taxon>
        <taxon>Pseudomonadota</taxon>
        <taxon>Alphaproteobacteria</taxon>
        <taxon>Hyphomicrobiales</taxon>
        <taxon>Rhizobiaceae</taxon>
        <taxon>Rhizobium/Agrobacterium group</taxon>
        <taxon>Rhizobium</taxon>
    </lineage>
</organism>
<comment type="caution">
    <text evidence="2">The sequence shown here is derived from an EMBL/GenBank/DDBJ whole genome shotgun (WGS) entry which is preliminary data.</text>
</comment>